<name>A0ABD0NMB0_CIRMR</name>
<organism evidence="3 4">
    <name type="scientific">Cirrhinus mrigala</name>
    <name type="common">Mrigala</name>
    <dbReference type="NCBI Taxonomy" id="683832"/>
    <lineage>
        <taxon>Eukaryota</taxon>
        <taxon>Metazoa</taxon>
        <taxon>Chordata</taxon>
        <taxon>Craniata</taxon>
        <taxon>Vertebrata</taxon>
        <taxon>Euteleostomi</taxon>
        <taxon>Actinopterygii</taxon>
        <taxon>Neopterygii</taxon>
        <taxon>Teleostei</taxon>
        <taxon>Ostariophysi</taxon>
        <taxon>Cypriniformes</taxon>
        <taxon>Cyprinidae</taxon>
        <taxon>Labeoninae</taxon>
        <taxon>Labeonini</taxon>
        <taxon>Cirrhinus</taxon>
    </lineage>
</organism>
<keyword evidence="1" id="KW-0175">Coiled coil</keyword>
<evidence type="ECO:0000256" key="2">
    <source>
        <dbReference type="SAM" id="MobiDB-lite"/>
    </source>
</evidence>
<feature type="coiled-coil region" evidence="1">
    <location>
        <begin position="24"/>
        <end position="51"/>
    </location>
</feature>
<evidence type="ECO:0000313" key="3">
    <source>
        <dbReference type="EMBL" id="KAL0163085.1"/>
    </source>
</evidence>
<comment type="caution">
    <text evidence="3">The sequence shown here is derived from an EMBL/GenBank/DDBJ whole genome shotgun (WGS) entry which is preliminary data.</text>
</comment>
<protein>
    <submittedName>
        <fullName evidence="3">Uncharacterized protein</fullName>
    </submittedName>
</protein>
<evidence type="ECO:0000313" key="4">
    <source>
        <dbReference type="Proteomes" id="UP001529510"/>
    </source>
</evidence>
<gene>
    <name evidence="3" type="ORF">M9458_042481</name>
</gene>
<feature type="region of interest" description="Disordered" evidence="2">
    <location>
        <begin position="1"/>
        <end position="21"/>
    </location>
</feature>
<sequence length="51" mass="5910">ITPPQEPERSQSPLRIEDLSTDEEEALHGRINQYERKIDSLMTEVSSLKNE</sequence>
<proteinExistence type="predicted"/>
<dbReference type="Proteomes" id="UP001529510">
    <property type="component" value="Unassembled WGS sequence"/>
</dbReference>
<dbReference type="AlphaFoldDB" id="A0ABD0NMB0"/>
<accession>A0ABD0NMB0</accession>
<reference evidence="3 4" key="1">
    <citation type="submission" date="2024-05" db="EMBL/GenBank/DDBJ databases">
        <title>Genome sequencing and assembly of Indian major carp, Cirrhinus mrigala (Hamilton, 1822).</title>
        <authorList>
            <person name="Mohindra V."/>
            <person name="Chowdhury L.M."/>
            <person name="Lal K."/>
            <person name="Jena J.K."/>
        </authorList>
    </citation>
    <scope>NUCLEOTIDE SEQUENCE [LARGE SCALE GENOMIC DNA]</scope>
    <source>
        <strain evidence="3">CM1030</strain>
        <tissue evidence="3">Blood</tissue>
    </source>
</reference>
<feature type="non-terminal residue" evidence="3">
    <location>
        <position position="1"/>
    </location>
</feature>
<evidence type="ECO:0000256" key="1">
    <source>
        <dbReference type="SAM" id="Coils"/>
    </source>
</evidence>
<keyword evidence="4" id="KW-1185">Reference proteome</keyword>
<feature type="non-terminal residue" evidence="3">
    <location>
        <position position="51"/>
    </location>
</feature>
<dbReference type="EMBL" id="JAMKFB020000021">
    <property type="protein sequence ID" value="KAL0163085.1"/>
    <property type="molecule type" value="Genomic_DNA"/>
</dbReference>